<name>A0A176WQY4_MARPO</name>
<sequence>MTGVDDIPDIIPENILARSTVLEVMTLRKWKRVIEKPTVPSNFRDSNTESGYIAKGSGQTRKMRLDAHYAETADSRKSSCKEGQEQPLKAN</sequence>
<evidence type="ECO:0000256" key="1">
    <source>
        <dbReference type="SAM" id="MobiDB-lite"/>
    </source>
</evidence>
<proteinExistence type="predicted"/>
<dbReference type="EMBL" id="LVLJ01000347">
    <property type="protein sequence ID" value="OAE34712.1"/>
    <property type="molecule type" value="Genomic_DNA"/>
</dbReference>
<evidence type="ECO:0000313" key="3">
    <source>
        <dbReference type="Proteomes" id="UP000077202"/>
    </source>
</evidence>
<accession>A0A176WQY4</accession>
<reference evidence="2" key="1">
    <citation type="submission" date="2016-03" db="EMBL/GenBank/DDBJ databases">
        <title>Mechanisms controlling the formation of the plant cell surface in tip-growing cells are functionally conserved among land plants.</title>
        <authorList>
            <person name="Honkanen S."/>
            <person name="Jones V.A."/>
            <person name="Morieri G."/>
            <person name="Champion C."/>
            <person name="Hetherington A.J."/>
            <person name="Kelly S."/>
            <person name="Saint-Marcoux D."/>
            <person name="Proust H."/>
            <person name="Prescott H."/>
            <person name="Dolan L."/>
        </authorList>
    </citation>
    <scope>NUCLEOTIDE SEQUENCE [LARGE SCALE GENOMIC DNA]</scope>
    <source>
        <tissue evidence="2">Whole gametophyte</tissue>
    </source>
</reference>
<evidence type="ECO:0000313" key="2">
    <source>
        <dbReference type="EMBL" id="OAE34712.1"/>
    </source>
</evidence>
<protein>
    <submittedName>
        <fullName evidence="2">Uncharacterized protein</fullName>
    </submittedName>
</protein>
<gene>
    <name evidence="2" type="ORF">AXG93_4347s1040</name>
</gene>
<dbReference type="Proteomes" id="UP000077202">
    <property type="component" value="Unassembled WGS sequence"/>
</dbReference>
<dbReference type="AlphaFoldDB" id="A0A176WQY4"/>
<keyword evidence="3" id="KW-1185">Reference proteome</keyword>
<comment type="caution">
    <text evidence="2">The sequence shown here is derived from an EMBL/GenBank/DDBJ whole genome shotgun (WGS) entry which is preliminary data.</text>
</comment>
<feature type="region of interest" description="Disordered" evidence="1">
    <location>
        <begin position="70"/>
        <end position="91"/>
    </location>
</feature>
<organism evidence="2 3">
    <name type="scientific">Marchantia polymorpha subsp. ruderalis</name>
    <dbReference type="NCBI Taxonomy" id="1480154"/>
    <lineage>
        <taxon>Eukaryota</taxon>
        <taxon>Viridiplantae</taxon>
        <taxon>Streptophyta</taxon>
        <taxon>Embryophyta</taxon>
        <taxon>Marchantiophyta</taxon>
        <taxon>Marchantiopsida</taxon>
        <taxon>Marchantiidae</taxon>
        <taxon>Marchantiales</taxon>
        <taxon>Marchantiaceae</taxon>
        <taxon>Marchantia</taxon>
    </lineage>
</organism>
<feature type="compositionally biased region" description="Basic and acidic residues" evidence="1">
    <location>
        <begin position="70"/>
        <end position="84"/>
    </location>
</feature>